<accession>A0A512C1N2</accession>
<proteinExistence type="predicted"/>
<dbReference type="Gene3D" id="3.40.225.10">
    <property type="entry name" value="Class II aldolase/adducin N-terminal domain"/>
    <property type="match status" value="1"/>
</dbReference>
<evidence type="ECO:0000313" key="3">
    <source>
        <dbReference type="Proteomes" id="UP000321085"/>
    </source>
</evidence>
<dbReference type="SUPFAM" id="SSF53639">
    <property type="entry name" value="AraD/HMP-PK domain-like"/>
    <property type="match status" value="1"/>
</dbReference>
<keyword evidence="3" id="KW-1185">Reference proteome</keyword>
<reference evidence="2 3" key="1">
    <citation type="submission" date="2019-07" db="EMBL/GenBank/DDBJ databases">
        <title>Whole genome shotgun sequence of Microvirga aerophila NBRC 106136.</title>
        <authorList>
            <person name="Hosoyama A."/>
            <person name="Uohara A."/>
            <person name="Ohji S."/>
            <person name="Ichikawa N."/>
        </authorList>
    </citation>
    <scope>NUCLEOTIDE SEQUENCE [LARGE SCALE GENOMIC DNA]</scope>
    <source>
        <strain evidence="2 3">NBRC 106136</strain>
    </source>
</reference>
<organism evidence="2 3">
    <name type="scientific">Microvirga aerophila</name>
    <dbReference type="NCBI Taxonomy" id="670291"/>
    <lineage>
        <taxon>Bacteria</taxon>
        <taxon>Pseudomonadati</taxon>
        <taxon>Pseudomonadota</taxon>
        <taxon>Alphaproteobacteria</taxon>
        <taxon>Hyphomicrobiales</taxon>
        <taxon>Methylobacteriaceae</taxon>
        <taxon>Microvirga</taxon>
    </lineage>
</organism>
<gene>
    <name evidence="2" type="ORF">MAE02_58060</name>
</gene>
<dbReference type="Proteomes" id="UP000321085">
    <property type="component" value="Unassembled WGS sequence"/>
</dbReference>
<feature type="domain" description="Class II aldolase/adducin N-terminal" evidence="1">
    <location>
        <begin position="9"/>
        <end position="69"/>
    </location>
</feature>
<evidence type="ECO:0000259" key="1">
    <source>
        <dbReference type="Pfam" id="PF00596"/>
    </source>
</evidence>
<dbReference type="AlphaFoldDB" id="A0A512C1N2"/>
<dbReference type="EMBL" id="BJYU01000152">
    <property type="protein sequence ID" value="GEO18110.1"/>
    <property type="molecule type" value="Genomic_DNA"/>
</dbReference>
<sequence>MKETAAREAMVRLAKSLFDRGYSVGSSGNISMAVEDGLLITPTNSCLGFLDPARISKLDVQGRHVGGGRCHVNPDMRSSGVDGPA</sequence>
<evidence type="ECO:0000313" key="2">
    <source>
        <dbReference type="EMBL" id="GEO18110.1"/>
    </source>
</evidence>
<name>A0A512C1N2_9HYPH</name>
<protein>
    <recommendedName>
        <fullName evidence="1">Class II aldolase/adducin N-terminal domain-containing protein</fullName>
    </recommendedName>
</protein>
<dbReference type="Pfam" id="PF00596">
    <property type="entry name" value="Aldolase_II"/>
    <property type="match status" value="1"/>
</dbReference>
<comment type="caution">
    <text evidence="2">The sequence shown here is derived from an EMBL/GenBank/DDBJ whole genome shotgun (WGS) entry which is preliminary data.</text>
</comment>
<dbReference type="InterPro" id="IPR036409">
    <property type="entry name" value="Aldolase_II/adducin_N_sf"/>
</dbReference>
<dbReference type="InterPro" id="IPR001303">
    <property type="entry name" value="Aldolase_II/adducin_N"/>
</dbReference>
<dbReference type="RefSeq" id="WP_147022857.1">
    <property type="nucleotide sequence ID" value="NZ_BJYU01000152.1"/>
</dbReference>